<keyword evidence="10 11" id="KW-0472">Membrane</keyword>
<comment type="catalytic activity">
    <reaction evidence="1">
        <text>ATP + protein L-histidine = ADP + protein N-phospho-L-histidine.</text>
        <dbReference type="EC" id="2.7.13.3"/>
    </reaction>
</comment>
<dbReference type="Proteomes" id="UP000316639">
    <property type="component" value="Unassembled WGS sequence"/>
</dbReference>
<evidence type="ECO:0000256" key="1">
    <source>
        <dbReference type="ARBA" id="ARBA00000085"/>
    </source>
</evidence>
<dbReference type="Pfam" id="PF02518">
    <property type="entry name" value="HATPase_c"/>
    <property type="match status" value="1"/>
</dbReference>
<keyword evidence="4" id="KW-0597">Phosphoprotein</keyword>
<keyword evidence="8 11" id="KW-1133">Transmembrane helix</keyword>
<evidence type="ECO:0000256" key="8">
    <source>
        <dbReference type="ARBA" id="ARBA00022989"/>
    </source>
</evidence>
<dbReference type="Gene3D" id="1.10.287.130">
    <property type="match status" value="1"/>
</dbReference>
<dbReference type="GO" id="GO:0005886">
    <property type="term" value="C:plasma membrane"/>
    <property type="evidence" value="ECO:0007669"/>
    <property type="project" value="UniProtKB-SubCell"/>
</dbReference>
<evidence type="ECO:0000259" key="12">
    <source>
        <dbReference type="PROSITE" id="PS50109"/>
    </source>
</evidence>
<dbReference type="PANTHER" id="PTHR45436:SF5">
    <property type="entry name" value="SENSOR HISTIDINE KINASE TRCS"/>
    <property type="match status" value="1"/>
</dbReference>
<dbReference type="SUPFAM" id="SSF55874">
    <property type="entry name" value="ATPase domain of HSP90 chaperone/DNA topoisomerase II/histidine kinase"/>
    <property type="match status" value="1"/>
</dbReference>
<evidence type="ECO:0000256" key="3">
    <source>
        <dbReference type="ARBA" id="ARBA00012438"/>
    </source>
</evidence>
<dbReference type="EMBL" id="VOBR01000009">
    <property type="protein sequence ID" value="TWP51292.1"/>
    <property type="molecule type" value="Genomic_DNA"/>
</dbReference>
<dbReference type="InterPro" id="IPR003661">
    <property type="entry name" value="HisK_dim/P_dom"/>
</dbReference>
<dbReference type="SUPFAM" id="SSF158472">
    <property type="entry name" value="HAMP domain-like"/>
    <property type="match status" value="1"/>
</dbReference>
<dbReference type="CDD" id="cd06225">
    <property type="entry name" value="HAMP"/>
    <property type="match status" value="1"/>
</dbReference>
<dbReference type="InterPro" id="IPR004358">
    <property type="entry name" value="Sig_transdc_His_kin-like_C"/>
</dbReference>
<dbReference type="PANTHER" id="PTHR45436">
    <property type="entry name" value="SENSOR HISTIDINE KINASE YKOH"/>
    <property type="match status" value="1"/>
</dbReference>
<protein>
    <recommendedName>
        <fullName evidence="3">histidine kinase</fullName>
        <ecNumber evidence="3">2.7.13.3</ecNumber>
    </recommendedName>
</protein>
<evidence type="ECO:0000259" key="13">
    <source>
        <dbReference type="PROSITE" id="PS50885"/>
    </source>
</evidence>
<evidence type="ECO:0000256" key="7">
    <source>
        <dbReference type="ARBA" id="ARBA00022777"/>
    </source>
</evidence>
<dbReference type="AlphaFoldDB" id="A0A563EUM9"/>
<evidence type="ECO:0000256" key="4">
    <source>
        <dbReference type="ARBA" id="ARBA00022553"/>
    </source>
</evidence>
<evidence type="ECO:0000256" key="10">
    <source>
        <dbReference type="ARBA" id="ARBA00023136"/>
    </source>
</evidence>
<evidence type="ECO:0000313" key="14">
    <source>
        <dbReference type="EMBL" id="TWP51292.1"/>
    </source>
</evidence>
<dbReference type="InterPro" id="IPR003594">
    <property type="entry name" value="HATPase_dom"/>
</dbReference>
<dbReference type="PROSITE" id="PS50109">
    <property type="entry name" value="HIS_KIN"/>
    <property type="match status" value="1"/>
</dbReference>
<evidence type="ECO:0000313" key="15">
    <source>
        <dbReference type="Proteomes" id="UP000316639"/>
    </source>
</evidence>
<dbReference type="RefSeq" id="WP_146353005.1">
    <property type="nucleotide sequence ID" value="NZ_VOBR01000009.1"/>
</dbReference>
<dbReference type="InterPro" id="IPR036097">
    <property type="entry name" value="HisK_dim/P_sf"/>
</dbReference>
<keyword evidence="6 11" id="KW-0812">Transmembrane</keyword>
<keyword evidence="15" id="KW-1185">Reference proteome</keyword>
<dbReference type="CDD" id="cd00075">
    <property type="entry name" value="HATPase"/>
    <property type="match status" value="1"/>
</dbReference>
<feature type="domain" description="HAMP" evidence="13">
    <location>
        <begin position="170"/>
        <end position="223"/>
    </location>
</feature>
<dbReference type="Gene3D" id="3.30.565.10">
    <property type="entry name" value="Histidine kinase-like ATPase, C-terminal domain"/>
    <property type="match status" value="1"/>
</dbReference>
<comment type="caution">
    <text evidence="14">The sequence shown here is derived from an EMBL/GenBank/DDBJ whole genome shotgun (WGS) entry which is preliminary data.</text>
</comment>
<evidence type="ECO:0000256" key="2">
    <source>
        <dbReference type="ARBA" id="ARBA00004236"/>
    </source>
</evidence>
<comment type="subcellular location">
    <subcellularLocation>
        <location evidence="2">Cell membrane</location>
    </subcellularLocation>
</comment>
<dbReference type="PROSITE" id="PS50885">
    <property type="entry name" value="HAMP"/>
    <property type="match status" value="1"/>
</dbReference>
<keyword evidence="9" id="KW-0902">Two-component regulatory system</keyword>
<dbReference type="EC" id="2.7.13.3" evidence="3"/>
<evidence type="ECO:0000256" key="6">
    <source>
        <dbReference type="ARBA" id="ARBA00022692"/>
    </source>
</evidence>
<evidence type="ECO:0000256" key="5">
    <source>
        <dbReference type="ARBA" id="ARBA00022679"/>
    </source>
</evidence>
<dbReference type="SUPFAM" id="SSF47384">
    <property type="entry name" value="Homodimeric domain of signal transducing histidine kinase"/>
    <property type="match status" value="1"/>
</dbReference>
<name>A0A563EUM9_9PSEU</name>
<organism evidence="14 15">
    <name type="scientific">Lentzea tibetensis</name>
    <dbReference type="NCBI Taxonomy" id="2591470"/>
    <lineage>
        <taxon>Bacteria</taxon>
        <taxon>Bacillati</taxon>
        <taxon>Actinomycetota</taxon>
        <taxon>Actinomycetes</taxon>
        <taxon>Pseudonocardiales</taxon>
        <taxon>Pseudonocardiaceae</taxon>
        <taxon>Lentzea</taxon>
    </lineage>
</organism>
<keyword evidence="7 14" id="KW-0418">Kinase</keyword>
<keyword evidence="5" id="KW-0808">Transferase</keyword>
<dbReference type="InterPro" id="IPR003660">
    <property type="entry name" value="HAMP_dom"/>
</dbReference>
<dbReference type="InterPro" id="IPR050428">
    <property type="entry name" value="TCS_sensor_his_kinase"/>
</dbReference>
<evidence type="ECO:0000256" key="9">
    <source>
        <dbReference type="ARBA" id="ARBA00023012"/>
    </source>
</evidence>
<dbReference type="InterPro" id="IPR005467">
    <property type="entry name" value="His_kinase_dom"/>
</dbReference>
<dbReference type="CDD" id="cd00082">
    <property type="entry name" value="HisKA"/>
    <property type="match status" value="1"/>
</dbReference>
<gene>
    <name evidence="14" type="ORF">FKR81_16930</name>
</gene>
<accession>A0A563EUM9</accession>
<feature type="transmembrane region" description="Helical" evidence="11">
    <location>
        <begin position="145"/>
        <end position="169"/>
    </location>
</feature>
<dbReference type="SMART" id="SM00387">
    <property type="entry name" value="HATPase_c"/>
    <property type="match status" value="1"/>
</dbReference>
<sequence length="446" mass="47657">MAGSRRAGVRVRLTALAVLVVGLGLVAGGWVALTLVRDRLTSNAEDEAHRQADAVVPMIVNGLPPALPSLVQIVERDGTVAAAGSELAHTRLLALWPDDGPVTGTSRLPDGEHHAVAGVVGAVNGRPVAVYAAASLEHADEGVEAAASALVIIVPLLLVAVGGTAWLVVGRALRPVEAIRERVTEITGSQLDRRVPEPASDDEIGRLARTMNEMLTRLEQTHERQRRFAADAAHELRSPLASLRTRLEVGLAHPAGTDWVRLAGEVHREAVRLGGLTDELIVLALTDGVSEPVEWVDLDEVVLTEIDAVRARGVVDVELSPFSAARLRGRTGELGRVVRNLLDNAERHARHRITVGLRAEERFAELVVADDGPGIPAPDRELVFERFFRSQRARERDSGGAGLGLAIVREVTERHGGLVWLAESAEGACFHVRLPLTADGGSQLSV</sequence>
<reference evidence="14 15" key="1">
    <citation type="submission" date="2019-07" db="EMBL/GenBank/DDBJ databases">
        <title>Lentzea xizangensis sp. nov., isolated from Qinghai-Tibetan Plateau Soils.</title>
        <authorList>
            <person name="Huang J."/>
        </authorList>
    </citation>
    <scope>NUCLEOTIDE SEQUENCE [LARGE SCALE GENOMIC DNA]</scope>
    <source>
        <strain evidence="14 15">FXJ1.1311</strain>
    </source>
</reference>
<dbReference type="Pfam" id="PF00512">
    <property type="entry name" value="HisKA"/>
    <property type="match status" value="1"/>
</dbReference>
<dbReference type="PRINTS" id="PR00344">
    <property type="entry name" value="BCTRLSENSOR"/>
</dbReference>
<feature type="domain" description="Histidine kinase" evidence="12">
    <location>
        <begin position="231"/>
        <end position="438"/>
    </location>
</feature>
<feature type="transmembrane region" description="Helical" evidence="11">
    <location>
        <begin position="12"/>
        <end position="33"/>
    </location>
</feature>
<dbReference type="InterPro" id="IPR036890">
    <property type="entry name" value="HATPase_C_sf"/>
</dbReference>
<dbReference type="SMART" id="SM00388">
    <property type="entry name" value="HisKA"/>
    <property type="match status" value="1"/>
</dbReference>
<dbReference type="OrthoDB" id="9786919at2"/>
<dbReference type="GO" id="GO:0000155">
    <property type="term" value="F:phosphorelay sensor kinase activity"/>
    <property type="evidence" value="ECO:0007669"/>
    <property type="project" value="InterPro"/>
</dbReference>
<dbReference type="SMART" id="SM00304">
    <property type="entry name" value="HAMP"/>
    <property type="match status" value="1"/>
</dbReference>
<evidence type="ECO:0000256" key="11">
    <source>
        <dbReference type="SAM" id="Phobius"/>
    </source>
</evidence>
<dbReference type="Pfam" id="PF00672">
    <property type="entry name" value="HAMP"/>
    <property type="match status" value="1"/>
</dbReference>
<proteinExistence type="predicted"/>